<evidence type="ECO:0000313" key="2">
    <source>
        <dbReference type="Proteomes" id="UP001056120"/>
    </source>
</evidence>
<protein>
    <submittedName>
        <fullName evidence="1">Uncharacterized protein</fullName>
    </submittedName>
</protein>
<dbReference type="EMBL" id="CM042031">
    <property type="protein sequence ID" value="KAI3784931.1"/>
    <property type="molecule type" value="Genomic_DNA"/>
</dbReference>
<name>A0ACB9GPI5_9ASTR</name>
<reference evidence="2" key="1">
    <citation type="journal article" date="2022" name="Mol. Ecol. Resour.">
        <title>The genomes of chicory, endive, great burdock and yacon provide insights into Asteraceae palaeo-polyploidization history and plant inulin production.</title>
        <authorList>
            <person name="Fan W."/>
            <person name="Wang S."/>
            <person name="Wang H."/>
            <person name="Wang A."/>
            <person name="Jiang F."/>
            <person name="Liu H."/>
            <person name="Zhao H."/>
            <person name="Xu D."/>
            <person name="Zhang Y."/>
        </authorList>
    </citation>
    <scope>NUCLEOTIDE SEQUENCE [LARGE SCALE GENOMIC DNA]</scope>
    <source>
        <strain evidence="2">cv. Yunnan</strain>
    </source>
</reference>
<comment type="caution">
    <text evidence="1">The sequence shown here is derived from an EMBL/GenBank/DDBJ whole genome shotgun (WGS) entry which is preliminary data.</text>
</comment>
<sequence>MKAYELGEGVKVTFRICVFTTYMMYSLTKRGTWGPSTRSSGWVFARKEEARKALKREFGILVTIPSPAINGVGGGGTAVEEDAIGGVVWLCSGGGGEEEEQRKEG</sequence>
<proteinExistence type="predicted"/>
<accession>A0ACB9GPI5</accession>
<reference evidence="1 2" key="2">
    <citation type="journal article" date="2022" name="Mol. Ecol. Resour.">
        <title>The genomes of chicory, endive, great burdock and yacon provide insights into Asteraceae paleo-polyploidization history and plant inulin production.</title>
        <authorList>
            <person name="Fan W."/>
            <person name="Wang S."/>
            <person name="Wang H."/>
            <person name="Wang A."/>
            <person name="Jiang F."/>
            <person name="Liu H."/>
            <person name="Zhao H."/>
            <person name="Xu D."/>
            <person name="Zhang Y."/>
        </authorList>
    </citation>
    <scope>NUCLEOTIDE SEQUENCE [LARGE SCALE GENOMIC DNA]</scope>
    <source>
        <strain evidence="2">cv. Yunnan</strain>
        <tissue evidence="1">Leaves</tissue>
    </source>
</reference>
<dbReference type="Proteomes" id="UP001056120">
    <property type="component" value="Linkage Group LG14"/>
</dbReference>
<organism evidence="1 2">
    <name type="scientific">Smallanthus sonchifolius</name>
    <dbReference type="NCBI Taxonomy" id="185202"/>
    <lineage>
        <taxon>Eukaryota</taxon>
        <taxon>Viridiplantae</taxon>
        <taxon>Streptophyta</taxon>
        <taxon>Embryophyta</taxon>
        <taxon>Tracheophyta</taxon>
        <taxon>Spermatophyta</taxon>
        <taxon>Magnoliopsida</taxon>
        <taxon>eudicotyledons</taxon>
        <taxon>Gunneridae</taxon>
        <taxon>Pentapetalae</taxon>
        <taxon>asterids</taxon>
        <taxon>campanulids</taxon>
        <taxon>Asterales</taxon>
        <taxon>Asteraceae</taxon>
        <taxon>Asteroideae</taxon>
        <taxon>Heliantheae alliance</taxon>
        <taxon>Millerieae</taxon>
        <taxon>Smallanthus</taxon>
    </lineage>
</organism>
<evidence type="ECO:0000313" key="1">
    <source>
        <dbReference type="EMBL" id="KAI3784931.1"/>
    </source>
</evidence>
<gene>
    <name evidence="1" type="ORF">L1987_44039</name>
</gene>
<keyword evidence="2" id="KW-1185">Reference proteome</keyword>